<dbReference type="CDD" id="cd17517">
    <property type="entry name" value="RMtype1_S_EcoKI_StySPI-TRD2-CR2_like"/>
    <property type="match status" value="1"/>
</dbReference>
<dbReference type="GO" id="GO:0009307">
    <property type="term" value="P:DNA restriction-modification system"/>
    <property type="evidence" value="ECO:0007669"/>
    <property type="project" value="UniProtKB-KW"/>
</dbReference>
<dbReference type="Gene3D" id="3.90.220.20">
    <property type="entry name" value="DNA methylase specificity domains"/>
    <property type="match status" value="2"/>
</dbReference>
<evidence type="ECO:0000256" key="1">
    <source>
        <dbReference type="ARBA" id="ARBA00010923"/>
    </source>
</evidence>
<keyword evidence="2" id="KW-0680">Restriction system</keyword>
<keyword evidence="7" id="KW-1185">Reference proteome</keyword>
<evidence type="ECO:0000313" key="6">
    <source>
        <dbReference type="EMBL" id="OOV07084.1"/>
    </source>
</evidence>
<protein>
    <recommendedName>
        <fullName evidence="5">Type I restriction modification DNA specificity domain-containing protein</fullName>
    </recommendedName>
</protein>
<evidence type="ECO:0000256" key="3">
    <source>
        <dbReference type="ARBA" id="ARBA00023125"/>
    </source>
</evidence>
<feature type="domain" description="Type I restriction modification DNA specificity" evidence="5">
    <location>
        <begin position="6"/>
        <end position="164"/>
    </location>
</feature>
<dbReference type="RefSeq" id="WP_078364913.1">
    <property type="nucleotide sequence ID" value="NZ_MTJN01000002.1"/>
</dbReference>
<keyword evidence="4" id="KW-0175">Coiled coil</keyword>
<dbReference type="SUPFAM" id="SSF116734">
    <property type="entry name" value="DNA methylase specificity domain"/>
    <property type="match status" value="2"/>
</dbReference>
<sequence>MKYPAVELGGLVDVVMGQAPPGDACNKDGTGTIFVKAGEFQERHPVVREWTTKPLKLSKAGDVLVCVVGATAGKVNEGAFDCAIGRSVAAVRSNPQKLDARFLFHFLKTKVMQLREGSQGAAQGVITREMIFSLSVTLLPLPEQRRIAAILDQADALRAKRREALAQLDSLTQSIFIEMFGDPAANPKAWPRLTLNELMDENGPQNGLYKPSTDYGTGTPILRIDAFYDGVVTKLHSLKRVRLSASELKLYGLRINDIVINRVNSIEYLGKSALIPRLSEHTVFESNMMRFSVRRDLVEPGYVVQFLQTKFIKNQIKSCSKNAVNQSSINQQDVKSFQVNVPPLTLQRTFALRVQSVEALKITHRTALAELDTLFASLQHRAFQGDL</sequence>
<dbReference type="InterPro" id="IPR052021">
    <property type="entry name" value="Type-I_RS_S_subunit"/>
</dbReference>
<comment type="similarity">
    <text evidence="1">Belongs to the type-I restriction system S methylase family.</text>
</comment>
<accession>A0A1T1ASK0</accession>
<dbReference type="Pfam" id="PF01420">
    <property type="entry name" value="Methylase_S"/>
    <property type="match status" value="2"/>
</dbReference>
<comment type="caution">
    <text evidence="6">The sequence shown here is derived from an EMBL/GenBank/DDBJ whole genome shotgun (WGS) entry which is preliminary data.</text>
</comment>
<name>A0A1T1ASK0_RHOFE</name>
<gene>
    <name evidence="6" type="ORF">RF819_10410</name>
</gene>
<dbReference type="PANTHER" id="PTHR30408:SF12">
    <property type="entry name" value="TYPE I RESTRICTION ENZYME MJAVIII SPECIFICITY SUBUNIT"/>
    <property type="match status" value="1"/>
</dbReference>
<dbReference type="OrthoDB" id="5298944at2"/>
<feature type="domain" description="Type I restriction modification DNA specificity" evidence="5">
    <location>
        <begin position="219"/>
        <end position="367"/>
    </location>
</feature>
<evidence type="ECO:0000259" key="5">
    <source>
        <dbReference type="Pfam" id="PF01420"/>
    </source>
</evidence>
<feature type="coiled-coil region" evidence="4">
    <location>
        <begin position="147"/>
        <end position="174"/>
    </location>
</feature>
<organism evidence="6 7">
    <name type="scientific">Rhodoferax fermentans</name>
    <dbReference type="NCBI Taxonomy" id="28066"/>
    <lineage>
        <taxon>Bacteria</taxon>
        <taxon>Pseudomonadati</taxon>
        <taxon>Pseudomonadota</taxon>
        <taxon>Betaproteobacteria</taxon>
        <taxon>Burkholderiales</taxon>
        <taxon>Comamonadaceae</taxon>
        <taxon>Rhodoferax</taxon>
    </lineage>
</organism>
<reference evidence="6 7" key="1">
    <citation type="submission" date="2017-01" db="EMBL/GenBank/DDBJ databases">
        <title>Genome sequencing of Rhodoferax fermentans JCM 7819.</title>
        <authorList>
            <person name="Kim Y.J."/>
            <person name="Farh M.E.-A."/>
            <person name="Yang D.-C."/>
        </authorList>
    </citation>
    <scope>NUCLEOTIDE SEQUENCE [LARGE SCALE GENOMIC DNA]</scope>
    <source>
        <strain evidence="6 7">JCM 7819</strain>
    </source>
</reference>
<proteinExistence type="inferred from homology"/>
<evidence type="ECO:0000256" key="4">
    <source>
        <dbReference type="SAM" id="Coils"/>
    </source>
</evidence>
<evidence type="ECO:0000256" key="2">
    <source>
        <dbReference type="ARBA" id="ARBA00022747"/>
    </source>
</evidence>
<keyword evidence="3" id="KW-0238">DNA-binding</keyword>
<evidence type="ECO:0000313" key="7">
    <source>
        <dbReference type="Proteomes" id="UP000190750"/>
    </source>
</evidence>
<dbReference type="AlphaFoldDB" id="A0A1T1ASK0"/>
<dbReference type="Proteomes" id="UP000190750">
    <property type="component" value="Unassembled WGS sequence"/>
</dbReference>
<dbReference type="GO" id="GO:0003677">
    <property type="term" value="F:DNA binding"/>
    <property type="evidence" value="ECO:0007669"/>
    <property type="project" value="UniProtKB-KW"/>
</dbReference>
<dbReference type="PANTHER" id="PTHR30408">
    <property type="entry name" value="TYPE-1 RESTRICTION ENZYME ECOKI SPECIFICITY PROTEIN"/>
    <property type="match status" value="1"/>
</dbReference>
<dbReference type="InterPro" id="IPR044946">
    <property type="entry name" value="Restrct_endonuc_typeI_TRD_sf"/>
</dbReference>
<dbReference type="EMBL" id="MTJN01000002">
    <property type="protein sequence ID" value="OOV07084.1"/>
    <property type="molecule type" value="Genomic_DNA"/>
</dbReference>
<dbReference type="InterPro" id="IPR000055">
    <property type="entry name" value="Restrct_endonuc_typeI_TRD"/>
</dbReference>
<dbReference type="STRING" id="28066.RF819_10410"/>
<dbReference type="CDD" id="cd17496">
    <property type="entry name" value="RMtype1_S_BliBORF2384P-TRD1-CR1_like"/>
    <property type="match status" value="1"/>
</dbReference>